<protein>
    <submittedName>
        <fullName evidence="11">Uncharacterized protein</fullName>
    </submittedName>
</protein>
<evidence type="ECO:0000256" key="6">
    <source>
        <dbReference type="ARBA" id="ARBA00022989"/>
    </source>
</evidence>
<keyword evidence="9" id="KW-0503">Monooxygenase</keyword>
<dbReference type="EMBL" id="OZ034818">
    <property type="protein sequence ID" value="CAL1388074.1"/>
    <property type="molecule type" value="Genomic_DNA"/>
</dbReference>
<evidence type="ECO:0000256" key="1">
    <source>
        <dbReference type="ARBA" id="ARBA00004167"/>
    </source>
</evidence>
<accession>A0AAV2EQJ0</accession>
<keyword evidence="7" id="KW-0560">Oxidoreductase</keyword>
<comment type="subcellular location">
    <subcellularLocation>
        <location evidence="1">Membrane</location>
        <topology evidence="1">Single-pass membrane protein</topology>
    </subcellularLocation>
</comment>
<proteinExistence type="inferred from homology"/>
<dbReference type="InterPro" id="IPR050651">
    <property type="entry name" value="Plant_Cytochrome_P450_Monoox"/>
</dbReference>
<dbReference type="GO" id="GO:0016020">
    <property type="term" value="C:membrane"/>
    <property type="evidence" value="ECO:0007669"/>
    <property type="project" value="UniProtKB-SubCell"/>
</dbReference>
<keyword evidence="8" id="KW-0408">Iron</keyword>
<dbReference type="AlphaFoldDB" id="A0AAV2EQJ0"/>
<evidence type="ECO:0000313" key="11">
    <source>
        <dbReference type="EMBL" id="CAL1388074.1"/>
    </source>
</evidence>
<evidence type="ECO:0000256" key="7">
    <source>
        <dbReference type="ARBA" id="ARBA00023002"/>
    </source>
</evidence>
<name>A0AAV2EQJ0_9ROSI</name>
<gene>
    <name evidence="11" type="ORF">LTRI10_LOCUS29021</name>
</gene>
<dbReference type="GO" id="GO:0004497">
    <property type="term" value="F:monooxygenase activity"/>
    <property type="evidence" value="ECO:0007669"/>
    <property type="project" value="UniProtKB-KW"/>
</dbReference>
<evidence type="ECO:0000256" key="9">
    <source>
        <dbReference type="ARBA" id="ARBA00023033"/>
    </source>
</evidence>
<keyword evidence="3" id="KW-0349">Heme</keyword>
<comment type="similarity">
    <text evidence="2">Belongs to the cytochrome P450 family.</text>
</comment>
<dbReference type="InterPro" id="IPR036396">
    <property type="entry name" value="Cyt_P450_sf"/>
</dbReference>
<evidence type="ECO:0000256" key="8">
    <source>
        <dbReference type="ARBA" id="ARBA00023004"/>
    </source>
</evidence>
<evidence type="ECO:0000313" key="12">
    <source>
        <dbReference type="Proteomes" id="UP001497516"/>
    </source>
</evidence>
<evidence type="ECO:0000256" key="5">
    <source>
        <dbReference type="ARBA" id="ARBA00022723"/>
    </source>
</evidence>
<keyword evidence="10" id="KW-0472">Membrane</keyword>
<dbReference type="GO" id="GO:0016705">
    <property type="term" value="F:oxidoreductase activity, acting on paired donors, with incorporation or reduction of molecular oxygen"/>
    <property type="evidence" value="ECO:0007669"/>
    <property type="project" value="InterPro"/>
</dbReference>
<dbReference type="PANTHER" id="PTHR47947:SF62">
    <property type="entry name" value="CYTOCHROME P450, FAMILY 81, SUBFAMILY D, POLYPEPTIDE 5"/>
    <property type="match status" value="1"/>
</dbReference>
<sequence length="118" mass="13323">MRAVPYSPLWRKLRRLTAVELFSTARLNAVELLSTACLNSSLSLRHDEVKQLVRGLFDKVSGVGSGFGKVEMKSRLSGLSLNILMRMVARKRYCRVFQEVISEVFELSGAWNPAHLLN</sequence>
<keyword evidence="4" id="KW-0812">Transmembrane</keyword>
<reference evidence="11 12" key="1">
    <citation type="submission" date="2024-04" db="EMBL/GenBank/DDBJ databases">
        <authorList>
            <person name="Fracassetti M."/>
        </authorList>
    </citation>
    <scope>NUCLEOTIDE SEQUENCE [LARGE SCALE GENOMIC DNA]</scope>
</reference>
<evidence type="ECO:0000256" key="3">
    <source>
        <dbReference type="ARBA" id="ARBA00022617"/>
    </source>
</evidence>
<dbReference type="PANTHER" id="PTHR47947">
    <property type="entry name" value="CYTOCHROME P450 82C3-RELATED"/>
    <property type="match status" value="1"/>
</dbReference>
<keyword evidence="12" id="KW-1185">Reference proteome</keyword>
<dbReference type="GO" id="GO:0020037">
    <property type="term" value="F:heme binding"/>
    <property type="evidence" value="ECO:0007669"/>
    <property type="project" value="InterPro"/>
</dbReference>
<dbReference type="Gene3D" id="1.10.630.10">
    <property type="entry name" value="Cytochrome P450"/>
    <property type="match status" value="1"/>
</dbReference>
<keyword evidence="6" id="KW-1133">Transmembrane helix</keyword>
<keyword evidence="5" id="KW-0479">Metal-binding</keyword>
<dbReference type="GO" id="GO:0005506">
    <property type="term" value="F:iron ion binding"/>
    <property type="evidence" value="ECO:0007669"/>
    <property type="project" value="InterPro"/>
</dbReference>
<evidence type="ECO:0000256" key="2">
    <source>
        <dbReference type="ARBA" id="ARBA00010617"/>
    </source>
</evidence>
<evidence type="ECO:0000256" key="4">
    <source>
        <dbReference type="ARBA" id="ARBA00022692"/>
    </source>
</evidence>
<dbReference type="Proteomes" id="UP001497516">
    <property type="component" value="Chromosome 5"/>
</dbReference>
<organism evidence="11 12">
    <name type="scientific">Linum trigynum</name>
    <dbReference type="NCBI Taxonomy" id="586398"/>
    <lineage>
        <taxon>Eukaryota</taxon>
        <taxon>Viridiplantae</taxon>
        <taxon>Streptophyta</taxon>
        <taxon>Embryophyta</taxon>
        <taxon>Tracheophyta</taxon>
        <taxon>Spermatophyta</taxon>
        <taxon>Magnoliopsida</taxon>
        <taxon>eudicotyledons</taxon>
        <taxon>Gunneridae</taxon>
        <taxon>Pentapetalae</taxon>
        <taxon>rosids</taxon>
        <taxon>fabids</taxon>
        <taxon>Malpighiales</taxon>
        <taxon>Linaceae</taxon>
        <taxon>Linum</taxon>
    </lineage>
</organism>
<evidence type="ECO:0000256" key="10">
    <source>
        <dbReference type="ARBA" id="ARBA00023136"/>
    </source>
</evidence>